<reference evidence="7 8" key="1">
    <citation type="journal article" date="2011" name="Syst. Appl. Microbiol.">
        <title>Defluviimonas denitrificans gen. nov., sp. nov., and Pararhodobacter aggregans gen. nov., sp. nov., non-phototrophic Rhodobacteraceae from the biofilter of a marine aquaculture.</title>
        <authorList>
            <person name="Foesel B.U."/>
            <person name="Drake H.L."/>
            <person name="Schramm A."/>
        </authorList>
    </citation>
    <scope>NUCLEOTIDE SEQUENCE [LARGE SCALE GENOMIC DNA]</scope>
    <source>
        <strain evidence="7 8">D1-19</strain>
    </source>
</reference>
<dbReference type="InterPro" id="IPR042099">
    <property type="entry name" value="ANL_N_sf"/>
</dbReference>
<dbReference type="GO" id="GO:0006633">
    <property type="term" value="P:fatty acid biosynthetic process"/>
    <property type="evidence" value="ECO:0007669"/>
    <property type="project" value="TreeGrafter"/>
</dbReference>
<dbReference type="PANTHER" id="PTHR43605:SF10">
    <property type="entry name" value="ACYL-COA SYNTHETASE MEDIUM CHAIN FAMILY MEMBER 3"/>
    <property type="match status" value="1"/>
</dbReference>
<dbReference type="Gene3D" id="3.40.50.12780">
    <property type="entry name" value="N-terminal domain of ligase-like"/>
    <property type="match status" value="1"/>
</dbReference>
<evidence type="ECO:0000256" key="1">
    <source>
        <dbReference type="ARBA" id="ARBA00006432"/>
    </source>
</evidence>
<evidence type="ECO:0000256" key="2">
    <source>
        <dbReference type="ARBA" id="ARBA00022598"/>
    </source>
</evidence>
<dbReference type="InterPro" id="IPR051087">
    <property type="entry name" value="Mitochondrial_ACSM"/>
</dbReference>
<organism evidence="7 8">
    <name type="scientific">Pararhodobacter aggregans</name>
    <dbReference type="NCBI Taxonomy" id="404875"/>
    <lineage>
        <taxon>Bacteria</taxon>
        <taxon>Pseudomonadati</taxon>
        <taxon>Pseudomonadota</taxon>
        <taxon>Alphaproteobacteria</taxon>
        <taxon>Rhodobacterales</taxon>
        <taxon>Paracoccaceae</taxon>
        <taxon>Pararhodobacter</taxon>
    </lineage>
</organism>
<name>A0A2T7US53_9RHOB</name>
<dbReference type="GO" id="GO:0016405">
    <property type="term" value="F:CoA-ligase activity"/>
    <property type="evidence" value="ECO:0007669"/>
    <property type="project" value="UniProtKB-ARBA"/>
</dbReference>
<dbReference type="GO" id="GO:0005524">
    <property type="term" value="F:ATP binding"/>
    <property type="evidence" value="ECO:0007669"/>
    <property type="project" value="UniProtKB-KW"/>
</dbReference>
<dbReference type="EMBL" id="QDDR01000005">
    <property type="protein sequence ID" value="PVE47459.1"/>
    <property type="molecule type" value="Genomic_DNA"/>
</dbReference>
<dbReference type="GO" id="GO:0004321">
    <property type="term" value="F:fatty-acyl-CoA synthase activity"/>
    <property type="evidence" value="ECO:0007669"/>
    <property type="project" value="TreeGrafter"/>
</dbReference>
<gene>
    <name evidence="7" type="ORF">DDE23_11510</name>
</gene>
<dbReference type="InterPro" id="IPR045851">
    <property type="entry name" value="AMP-bd_C_sf"/>
</dbReference>
<evidence type="ECO:0000313" key="8">
    <source>
        <dbReference type="Proteomes" id="UP000244810"/>
    </source>
</evidence>
<proteinExistence type="inferred from homology"/>
<comment type="similarity">
    <text evidence="1">Belongs to the ATP-dependent AMP-binding enzyme family.</text>
</comment>
<dbReference type="InterPro" id="IPR000873">
    <property type="entry name" value="AMP-dep_synth/lig_dom"/>
</dbReference>
<keyword evidence="2" id="KW-0436">Ligase</keyword>
<dbReference type="PANTHER" id="PTHR43605">
    <property type="entry name" value="ACYL-COENZYME A SYNTHETASE"/>
    <property type="match status" value="1"/>
</dbReference>
<dbReference type="GO" id="GO:0015645">
    <property type="term" value="F:fatty acid ligase activity"/>
    <property type="evidence" value="ECO:0007669"/>
    <property type="project" value="TreeGrafter"/>
</dbReference>
<dbReference type="FunFam" id="3.30.300.30:FF:000005">
    <property type="entry name" value="Acyl-coenzyme A synthetase ACSM5, mitochondrial"/>
    <property type="match status" value="1"/>
</dbReference>
<dbReference type="SUPFAM" id="SSF56801">
    <property type="entry name" value="Acetyl-CoA synthetase-like"/>
    <property type="match status" value="1"/>
</dbReference>
<feature type="domain" description="AMP-dependent synthetase/ligase" evidence="5">
    <location>
        <begin position="35"/>
        <end position="398"/>
    </location>
</feature>
<evidence type="ECO:0000256" key="4">
    <source>
        <dbReference type="ARBA" id="ARBA00022840"/>
    </source>
</evidence>
<dbReference type="RefSeq" id="WP_107753867.1">
    <property type="nucleotide sequence ID" value="NZ_QBKF01000011.1"/>
</dbReference>
<evidence type="ECO:0000259" key="5">
    <source>
        <dbReference type="Pfam" id="PF00501"/>
    </source>
</evidence>
<dbReference type="AlphaFoldDB" id="A0A2T7US53"/>
<sequence length="548" mass="60247">MLLPKLEDYARDAAAYRRPPAPGTFNYCDIIDGYARDPAREALIWLNAAGDERRLTFAEISEGSKRMASVLRAQGVGRGDRVLIMLPRLPEWQMAMLAVFRLGAIAIPCITMLTPKDLAYRIEATEPRALITLPSETGKFAGLAPGAARLVVPYGKGEAGGWQDLVALAAASSAEIATEAMRPDEGALLYFTSGSTGLPKGVLHSAYFPRAYLECSAWWFDLNDQRADDLMWGTSDTGWSFSLTATLVGPWLAGVRTLTYDGPFDARERLRIMDQYGVTVFAAAASEFRQMLAQEIEAHDLSRLRLSATAGEALDGPTARAWMRRAGCRIHEAYGQTEALMVVANYPATEIRPGAMGLPLPGLPIEVISEEDFRPLGPAQVGHVAIRMPMEGMMLGYWRAPEKTERCFVTDAQGQRWYISGDLAHKDAEGYFWYEGRSDDVINTAGYRVGPAEVESAVMAHPAVRDCAAVASPDAERGEVVKAFIVLHDGHEPSAELAREIQDFVKRETAPYKYPRRIEFIDALPRTTTGKVRRKDLRDREAAKGGPA</sequence>
<keyword evidence="8" id="KW-1185">Reference proteome</keyword>
<keyword evidence="4" id="KW-0067">ATP-binding</keyword>
<dbReference type="PROSITE" id="PS00455">
    <property type="entry name" value="AMP_BINDING"/>
    <property type="match status" value="1"/>
</dbReference>
<dbReference type="InterPro" id="IPR025110">
    <property type="entry name" value="AMP-bd_C"/>
</dbReference>
<dbReference type="Gene3D" id="3.30.300.30">
    <property type="match status" value="1"/>
</dbReference>
<feature type="domain" description="AMP-binding enzyme C-terminal" evidence="6">
    <location>
        <begin position="453"/>
        <end position="531"/>
    </location>
</feature>
<dbReference type="OrthoDB" id="9803968at2"/>
<evidence type="ECO:0000259" key="6">
    <source>
        <dbReference type="Pfam" id="PF13193"/>
    </source>
</evidence>
<dbReference type="Pfam" id="PF13193">
    <property type="entry name" value="AMP-binding_C"/>
    <property type="match status" value="1"/>
</dbReference>
<keyword evidence="3" id="KW-0547">Nucleotide-binding</keyword>
<comment type="caution">
    <text evidence="7">The sequence shown here is derived from an EMBL/GenBank/DDBJ whole genome shotgun (WGS) entry which is preliminary data.</text>
</comment>
<dbReference type="Proteomes" id="UP000244810">
    <property type="component" value="Unassembled WGS sequence"/>
</dbReference>
<accession>A0A2T7US53</accession>
<dbReference type="Pfam" id="PF00501">
    <property type="entry name" value="AMP-binding"/>
    <property type="match status" value="1"/>
</dbReference>
<dbReference type="InterPro" id="IPR020845">
    <property type="entry name" value="AMP-binding_CS"/>
</dbReference>
<protein>
    <submittedName>
        <fullName evidence="7">Acyl-CoA synthetase</fullName>
    </submittedName>
</protein>
<dbReference type="GO" id="GO:0006637">
    <property type="term" value="P:acyl-CoA metabolic process"/>
    <property type="evidence" value="ECO:0007669"/>
    <property type="project" value="TreeGrafter"/>
</dbReference>
<evidence type="ECO:0000256" key="3">
    <source>
        <dbReference type="ARBA" id="ARBA00022741"/>
    </source>
</evidence>
<evidence type="ECO:0000313" key="7">
    <source>
        <dbReference type="EMBL" id="PVE47459.1"/>
    </source>
</evidence>